<evidence type="ECO:0000256" key="2">
    <source>
        <dbReference type="ARBA" id="ARBA00022963"/>
    </source>
</evidence>
<dbReference type="GO" id="GO:0047499">
    <property type="term" value="F:calcium-independent phospholipase A2 activity"/>
    <property type="evidence" value="ECO:0007669"/>
    <property type="project" value="TreeGrafter"/>
</dbReference>
<keyword evidence="7" id="KW-1185">Reference proteome</keyword>
<evidence type="ECO:0000259" key="5">
    <source>
        <dbReference type="PROSITE" id="PS51635"/>
    </source>
</evidence>
<keyword evidence="1 4" id="KW-0378">Hydrolase</keyword>
<dbReference type="InterPro" id="IPR002641">
    <property type="entry name" value="PNPLA_dom"/>
</dbReference>
<dbReference type="InterPro" id="IPR016035">
    <property type="entry name" value="Acyl_Trfase/lysoPLipase"/>
</dbReference>
<dbReference type="Gene3D" id="3.40.1090.10">
    <property type="entry name" value="Cytosolic phospholipase A2 catalytic domain"/>
    <property type="match status" value="1"/>
</dbReference>
<evidence type="ECO:0000256" key="1">
    <source>
        <dbReference type="ARBA" id="ARBA00022801"/>
    </source>
</evidence>
<dbReference type="Pfam" id="PF01734">
    <property type="entry name" value="Patatin"/>
    <property type="match status" value="1"/>
</dbReference>
<dbReference type="GO" id="GO:0016020">
    <property type="term" value="C:membrane"/>
    <property type="evidence" value="ECO:0007669"/>
    <property type="project" value="TreeGrafter"/>
</dbReference>
<dbReference type="GO" id="GO:0046486">
    <property type="term" value="P:glycerolipid metabolic process"/>
    <property type="evidence" value="ECO:0007669"/>
    <property type="project" value="UniProtKB-ARBA"/>
</dbReference>
<proteinExistence type="predicted"/>
<dbReference type="PANTHER" id="PTHR24185">
    <property type="entry name" value="CALCIUM-INDEPENDENT PHOSPHOLIPASE A2-GAMMA"/>
    <property type="match status" value="1"/>
</dbReference>
<organism evidence="6 7">
    <name type="scientific">Trichoglossum hirsutum</name>
    <dbReference type="NCBI Taxonomy" id="265104"/>
    <lineage>
        <taxon>Eukaryota</taxon>
        <taxon>Fungi</taxon>
        <taxon>Dikarya</taxon>
        <taxon>Ascomycota</taxon>
        <taxon>Pezizomycotina</taxon>
        <taxon>Geoglossomycetes</taxon>
        <taxon>Geoglossales</taxon>
        <taxon>Geoglossaceae</taxon>
        <taxon>Trichoglossum</taxon>
    </lineage>
</organism>
<feature type="short sequence motif" description="GXSXG" evidence="4">
    <location>
        <begin position="4"/>
        <end position="8"/>
    </location>
</feature>
<dbReference type="Proteomes" id="UP000750711">
    <property type="component" value="Unassembled WGS sequence"/>
</dbReference>
<dbReference type="EMBL" id="JAGHQM010000328">
    <property type="protein sequence ID" value="KAH0562548.1"/>
    <property type="molecule type" value="Genomic_DNA"/>
</dbReference>
<keyword evidence="3 4" id="KW-0443">Lipid metabolism</keyword>
<dbReference type="AlphaFoldDB" id="A0A9P8RRD2"/>
<name>A0A9P8RRD2_9PEZI</name>
<protein>
    <recommendedName>
        <fullName evidence="5">PNPLA domain-containing protein</fullName>
    </recommendedName>
</protein>
<dbReference type="GO" id="GO:0016042">
    <property type="term" value="P:lipid catabolic process"/>
    <property type="evidence" value="ECO:0007669"/>
    <property type="project" value="UniProtKB-UniRule"/>
</dbReference>
<evidence type="ECO:0000256" key="3">
    <source>
        <dbReference type="ARBA" id="ARBA00023098"/>
    </source>
</evidence>
<reference evidence="6" key="1">
    <citation type="submission" date="2021-03" db="EMBL/GenBank/DDBJ databases">
        <title>Comparative genomics and phylogenomic investigation of the class Geoglossomycetes provide insights into ecological specialization and systematics.</title>
        <authorList>
            <person name="Melie T."/>
            <person name="Pirro S."/>
            <person name="Miller A.N."/>
            <person name="Quandt A."/>
        </authorList>
    </citation>
    <scope>NUCLEOTIDE SEQUENCE</scope>
    <source>
        <strain evidence="6">CAQ_001_2017</strain>
    </source>
</reference>
<keyword evidence="2 4" id="KW-0442">Lipid degradation</keyword>
<dbReference type="PANTHER" id="PTHR24185:SF1">
    <property type="entry name" value="CALCIUM-INDEPENDENT PHOSPHOLIPASE A2-GAMMA"/>
    <property type="match status" value="1"/>
</dbReference>
<feature type="active site" description="Nucleophile" evidence="4">
    <location>
        <position position="6"/>
    </location>
</feature>
<evidence type="ECO:0000313" key="6">
    <source>
        <dbReference type="EMBL" id="KAH0562548.1"/>
    </source>
</evidence>
<gene>
    <name evidence="6" type="ORF">GP486_002769</name>
</gene>
<comment type="caution">
    <text evidence="4">Lacks conserved residue(s) required for the propagation of feature annotation.</text>
</comment>
<evidence type="ECO:0000256" key="4">
    <source>
        <dbReference type="PROSITE-ProRule" id="PRU01161"/>
    </source>
</evidence>
<dbReference type="GO" id="GO:0019369">
    <property type="term" value="P:arachidonate metabolic process"/>
    <property type="evidence" value="ECO:0007669"/>
    <property type="project" value="TreeGrafter"/>
</dbReference>
<dbReference type="SUPFAM" id="SSF52151">
    <property type="entry name" value="FabD/lysophospholipase-like"/>
    <property type="match status" value="1"/>
</dbReference>
<feature type="short sequence motif" description="DGA/G" evidence="4">
    <location>
        <begin position="167"/>
        <end position="169"/>
    </location>
</feature>
<dbReference type="PROSITE" id="PS51635">
    <property type="entry name" value="PNPLA"/>
    <property type="match status" value="1"/>
</dbReference>
<accession>A0A9P8RRD2</accession>
<sequence>MIGGTSTGGLIAIMLGRLRMSLRDCEKAYLQLSERIFNPKRHSLHAFGKAKDFLMANGKFDSQALEDAIKEVVVSIAKMPEGELLQDPEPECKVKAPDTLADDSYDRCVSTTRVKNSQIAVLRSYENNLPETLYDDCKIWEACRATSAAPTFFDPVKIGPYDQEFVDGGLLYNNPIQLVHREAVATWHNRVDGAVFISIGTGSAPSGAFEGNLKIIIEAMKEIVTQTERISTEFAESHPELLLRNCFFRFQVFHGLETVGLEEYKEKAKIADATQSYLDIWETKKKVEDCVEKVCATTWPVSPPRTTCFVVPFERDSKFIGRNDIITQIGRKFEAQRRVALAGIGGVG</sequence>
<feature type="active site" description="Proton acceptor" evidence="4">
    <location>
        <position position="167"/>
    </location>
</feature>
<feature type="domain" description="PNPLA" evidence="5">
    <location>
        <begin position="1"/>
        <end position="180"/>
    </location>
</feature>
<evidence type="ECO:0000313" key="7">
    <source>
        <dbReference type="Proteomes" id="UP000750711"/>
    </source>
</evidence>
<comment type="caution">
    <text evidence="6">The sequence shown here is derived from an EMBL/GenBank/DDBJ whole genome shotgun (WGS) entry which is preliminary data.</text>
</comment>